<reference evidence="2" key="2">
    <citation type="submission" date="2020-08" db="EMBL/GenBank/DDBJ databases">
        <authorList>
            <person name="Chen M."/>
            <person name="Teng W."/>
            <person name="Zhao L."/>
            <person name="Hu C."/>
            <person name="Zhou Y."/>
            <person name="Han B."/>
            <person name="Song L."/>
            <person name="Shu W."/>
        </authorList>
    </citation>
    <scope>NUCLEOTIDE SEQUENCE</scope>
    <source>
        <strain evidence="2">FACHB-1375</strain>
    </source>
</reference>
<evidence type="ECO:0000256" key="1">
    <source>
        <dbReference type="SAM" id="SignalP"/>
    </source>
</evidence>
<evidence type="ECO:0000313" key="2">
    <source>
        <dbReference type="EMBL" id="MBD2185500.1"/>
    </source>
</evidence>
<dbReference type="RefSeq" id="WP_190473876.1">
    <property type="nucleotide sequence ID" value="NZ_JACJPW010000124.1"/>
</dbReference>
<organism evidence="2 3">
    <name type="scientific">Aerosakkonema funiforme FACHB-1375</name>
    <dbReference type="NCBI Taxonomy" id="2949571"/>
    <lineage>
        <taxon>Bacteria</taxon>
        <taxon>Bacillati</taxon>
        <taxon>Cyanobacteriota</taxon>
        <taxon>Cyanophyceae</taxon>
        <taxon>Oscillatoriophycideae</taxon>
        <taxon>Aerosakkonematales</taxon>
        <taxon>Aerosakkonemataceae</taxon>
        <taxon>Aerosakkonema</taxon>
    </lineage>
</organism>
<dbReference type="InterPro" id="IPR047995">
    <property type="entry name" value="Choice_anch_K"/>
</dbReference>
<dbReference type="Proteomes" id="UP000641646">
    <property type="component" value="Unassembled WGS sequence"/>
</dbReference>
<keyword evidence="3" id="KW-1185">Reference proteome</keyword>
<feature type="chain" id="PRO_5038130357" evidence="1">
    <location>
        <begin position="32"/>
        <end position="244"/>
    </location>
</feature>
<feature type="signal peptide" evidence="1">
    <location>
        <begin position="1"/>
        <end position="31"/>
    </location>
</feature>
<reference evidence="2" key="1">
    <citation type="journal article" date="2015" name="ISME J.">
        <title>Draft Genome Sequence of Streptomyces incarnatus NRRL8089, which Produces the Nucleoside Antibiotic Sinefungin.</title>
        <authorList>
            <person name="Oshima K."/>
            <person name="Hattori M."/>
            <person name="Shimizu H."/>
            <person name="Fukuda K."/>
            <person name="Nemoto M."/>
            <person name="Inagaki K."/>
            <person name="Tamura T."/>
        </authorList>
    </citation>
    <scope>NUCLEOTIDE SEQUENCE</scope>
    <source>
        <strain evidence="2">FACHB-1375</strain>
    </source>
</reference>
<keyword evidence="1" id="KW-0732">Signal</keyword>
<evidence type="ECO:0000313" key="3">
    <source>
        <dbReference type="Proteomes" id="UP000641646"/>
    </source>
</evidence>
<dbReference type="EMBL" id="JACJPW010000124">
    <property type="protein sequence ID" value="MBD2185500.1"/>
    <property type="molecule type" value="Genomic_DNA"/>
</dbReference>
<protein>
    <submittedName>
        <fullName evidence="2">Choice-of-anchor K domain-containing protein</fullName>
    </submittedName>
</protein>
<dbReference type="NCBIfam" id="NF038131">
    <property type="entry name" value="choice_anch_K"/>
    <property type="match status" value="1"/>
</dbReference>
<sequence>MKLQLGNRVQLCKLFLAIAAVLLGLENRAQAINFAGTTSGEWGVPLTPSPTSAISITSHNGGTNNRLTWGIASPDKFPSYVQFDGRNFSTSANSLFNLGTLSYGNGSTYTYSNFDGDFPLTIGLSLTLPFANEETFNFLFNILNTPNNTGNPILDGDRLRFSTAGVSSQIFNYQGNDYTLKLMGFSTNGGKTILSEFNSPEGSVAKASLYGQMIPAEKPVTVPDPAGTVGVSLLGIYFAVRRRS</sequence>
<accession>A0A926VK95</accession>
<dbReference type="AlphaFoldDB" id="A0A926VK95"/>
<proteinExistence type="predicted"/>
<name>A0A926VK95_9CYAN</name>
<gene>
    <name evidence="2" type="ORF">H6G03_31260</name>
</gene>
<comment type="caution">
    <text evidence="2">The sequence shown here is derived from an EMBL/GenBank/DDBJ whole genome shotgun (WGS) entry which is preliminary data.</text>
</comment>